<dbReference type="PANTHER" id="PTHR37814:SF1">
    <property type="entry name" value="MEMBRANE PROTEIN"/>
    <property type="match status" value="1"/>
</dbReference>
<feature type="transmembrane region" description="Helical" evidence="1">
    <location>
        <begin position="116"/>
        <end position="133"/>
    </location>
</feature>
<dbReference type="Proteomes" id="UP000680304">
    <property type="component" value="Unassembled WGS sequence"/>
</dbReference>
<protein>
    <submittedName>
        <fullName evidence="2">Membrane protein</fullName>
    </submittedName>
</protein>
<feature type="transmembrane region" description="Helical" evidence="1">
    <location>
        <begin position="37"/>
        <end position="55"/>
    </location>
</feature>
<dbReference type="EMBL" id="BOVJ01000064">
    <property type="protein sequence ID" value="GIQ63535.1"/>
    <property type="molecule type" value="Genomic_DNA"/>
</dbReference>
<proteinExistence type="predicted"/>
<sequence length="346" mass="37650">MMRRAILIAQVAMTYMGTVIGAGFATGQGTIQFFTAYGFYGYAAILICTLLFIWLGTKMMLISARIGAFSYEELNQFLFGPFFGKAANLIVFVILFGTTVVMLAGAGSIFEERLGASYIAGIAATAALTYVVMRRQLQGILAVNSIVVPMMLLFTALIGIHTLRSADFTSWHAVQTGTEQHWRWLVSSLSYAALNLAMVEAVLVPLGGEVKDEKVLKWGGIWGGIGLGLMLVVSHTALLSKMPEIMEYAIPMAEVIQAFGPVLYALFIVIVYGEIFTTLIGNVFGITRQIGTILHFSNDILVILILFGCFLISLIGFSSLLAYLYPLFGFVGIALLVSLMLSRIPK</sequence>
<dbReference type="RefSeq" id="WP_213528643.1">
    <property type="nucleotide sequence ID" value="NZ_BOVJ01000064.1"/>
</dbReference>
<evidence type="ECO:0000256" key="1">
    <source>
        <dbReference type="SAM" id="Phobius"/>
    </source>
</evidence>
<feature type="transmembrane region" description="Helical" evidence="1">
    <location>
        <begin position="182"/>
        <end position="206"/>
    </location>
</feature>
<feature type="transmembrane region" description="Helical" evidence="1">
    <location>
        <begin position="218"/>
        <end position="238"/>
    </location>
</feature>
<feature type="transmembrane region" description="Helical" evidence="1">
    <location>
        <begin position="296"/>
        <end position="317"/>
    </location>
</feature>
<gene>
    <name evidence="2" type="primary">ykvI_2</name>
    <name evidence="2" type="ORF">PACILC2_21030</name>
</gene>
<accession>A0ABQ4N5T8</accession>
<feature type="transmembrane region" description="Helical" evidence="1">
    <location>
        <begin position="258"/>
        <end position="284"/>
    </location>
</feature>
<feature type="transmembrane region" description="Helical" evidence="1">
    <location>
        <begin position="323"/>
        <end position="341"/>
    </location>
</feature>
<keyword evidence="1" id="KW-0812">Transmembrane</keyword>
<dbReference type="InterPro" id="IPR038728">
    <property type="entry name" value="YkvI-like"/>
</dbReference>
<keyword evidence="3" id="KW-1185">Reference proteome</keyword>
<dbReference type="PANTHER" id="PTHR37814">
    <property type="entry name" value="CONSERVED MEMBRANE PROTEIN"/>
    <property type="match status" value="1"/>
</dbReference>
<organism evidence="2 3">
    <name type="scientific">Paenibacillus cisolokensis</name>
    <dbReference type="NCBI Taxonomy" id="1658519"/>
    <lineage>
        <taxon>Bacteria</taxon>
        <taxon>Bacillati</taxon>
        <taxon>Bacillota</taxon>
        <taxon>Bacilli</taxon>
        <taxon>Bacillales</taxon>
        <taxon>Paenibacillaceae</taxon>
        <taxon>Paenibacillus</taxon>
    </lineage>
</organism>
<name>A0ABQ4N5T8_9BACL</name>
<evidence type="ECO:0000313" key="3">
    <source>
        <dbReference type="Proteomes" id="UP000680304"/>
    </source>
</evidence>
<keyword evidence="1" id="KW-0472">Membrane</keyword>
<keyword evidence="1" id="KW-1133">Transmembrane helix</keyword>
<reference evidence="2 3" key="1">
    <citation type="submission" date="2021-04" db="EMBL/GenBank/DDBJ databases">
        <title>Draft genome sequence of Paenibacillus cisolokensis, LC2-13A.</title>
        <authorList>
            <person name="Uke A."/>
            <person name="Chhe C."/>
            <person name="Baramee S."/>
            <person name="Kosugi A."/>
        </authorList>
    </citation>
    <scope>NUCLEOTIDE SEQUENCE [LARGE SCALE GENOMIC DNA]</scope>
    <source>
        <strain evidence="2 3">LC2-13A</strain>
    </source>
</reference>
<evidence type="ECO:0000313" key="2">
    <source>
        <dbReference type="EMBL" id="GIQ63535.1"/>
    </source>
</evidence>
<feature type="transmembrane region" description="Helical" evidence="1">
    <location>
        <begin position="89"/>
        <end position="110"/>
    </location>
</feature>
<feature type="transmembrane region" description="Helical" evidence="1">
    <location>
        <begin position="140"/>
        <end position="162"/>
    </location>
</feature>
<comment type="caution">
    <text evidence="2">The sequence shown here is derived from an EMBL/GenBank/DDBJ whole genome shotgun (WGS) entry which is preliminary data.</text>
</comment>